<evidence type="ECO:0000313" key="2">
    <source>
        <dbReference type="Proteomes" id="UP000735302"/>
    </source>
</evidence>
<gene>
    <name evidence="1" type="ORF">PoB_004954700</name>
</gene>
<dbReference type="Proteomes" id="UP000735302">
    <property type="component" value="Unassembled WGS sequence"/>
</dbReference>
<dbReference type="EMBL" id="BLXT01005500">
    <property type="protein sequence ID" value="GFO23042.1"/>
    <property type="molecule type" value="Genomic_DNA"/>
</dbReference>
<accession>A0AAV4BVG3</accession>
<comment type="caution">
    <text evidence="1">The sequence shown here is derived from an EMBL/GenBank/DDBJ whole genome shotgun (WGS) entry which is preliminary data.</text>
</comment>
<name>A0AAV4BVG3_9GAST</name>
<sequence>MLHEESEMSTIDPASLQWEVNKRHWASQYCAQKMFRMESVRKTTPNNNISGKKSALFQNTLKDQDGKTVEVYKGFFLGIPGYEPKKWPSHYRFIQTNAIEQAFI</sequence>
<dbReference type="AlphaFoldDB" id="A0AAV4BVG3"/>
<organism evidence="1 2">
    <name type="scientific">Plakobranchus ocellatus</name>
    <dbReference type="NCBI Taxonomy" id="259542"/>
    <lineage>
        <taxon>Eukaryota</taxon>
        <taxon>Metazoa</taxon>
        <taxon>Spiralia</taxon>
        <taxon>Lophotrochozoa</taxon>
        <taxon>Mollusca</taxon>
        <taxon>Gastropoda</taxon>
        <taxon>Heterobranchia</taxon>
        <taxon>Euthyneura</taxon>
        <taxon>Panpulmonata</taxon>
        <taxon>Sacoglossa</taxon>
        <taxon>Placobranchoidea</taxon>
        <taxon>Plakobranchidae</taxon>
        <taxon>Plakobranchus</taxon>
    </lineage>
</organism>
<reference evidence="1 2" key="1">
    <citation type="journal article" date="2021" name="Elife">
        <title>Chloroplast acquisition without the gene transfer in kleptoplastic sea slugs, Plakobranchus ocellatus.</title>
        <authorList>
            <person name="Maeda T."/>
            <person name="Takahashi S."/>
            <person name="Yoshida T."/>
            <person name="Shimamura S."/>
            <person name="Takaki Y."/>
            <person name="Nagai Y."/>
            <person name="Toyoda A."/>
            <person name="Suzuki Y."/>
            <person name="Arimoto A."/>
            <person name="Ishii H."/>
            <person name="Satoh N."/>
            <person name="Nishiyama T."/>
            <person name="Hasebe M."/>
            <person name="Maruyama T."/>
            <person name="Minagawa J."/>
            <person name="Obokata J."/>
            <person name="Shigenobu S."/>
        </authorList>
    </citation>
    <scope>NUCLEOTIDE SEQUENCE [LARGE SCALE GENOMIC DNA]</scope>
</reference>
<protein>
    <submittedName>
        <fullName evidence="1">Uncharacterized protein</fullName>
    </submittedName>
</protein>
<proteinExistence type="predicted"/>
<evidence type="ECO:0000313" key="1">
    <source>
        <dbReference type="EMBL" id="GFO23042.1"/>
    </source>
</evidence>
<keyword evidence="2" id="KW-1185">Reference proteome</keyword>